<feature type="region of interest" description="Disordered" evidence="6">
    <location>
        <begin position="82"/>
        <end position="109"/>
    </location>
</feature>
<dbReference type="GO" id="GO:0032259">
    <property type="term" value="P:methylation"/>
    <property type="evidence" value="ECO:0007669"/>
    <property type="project" value="UniProtKB-KW"/>
</dbReference>
<evidence type="ECO:0000313" key="9">
    <source>
        <dbReference type="EMBL" id="SNX73163.1"/>
    </source>
</evidence>
<dbReference type="GO" id="GO:0003676">
    <property type="term" value="F:nucleic acid binding"/>
    <property type="evidence" value="ECO:0007669"/>
    <property type="project" value="InterPro"/>
</dbReference>
<dbReference type="PANTHER" id="PTHR33841:SF1">
    <property type="entry name" value="DNA METHYLTRANSFERASE A"/>
    <property type="match status" value="1"/>
</dbReference>
<evidence type="ECO:0000259" key="7">
    <source>
        <dbReference type="Pfam" id="PF07669"/>
    </source>
</evidence>
<dbReference type="PROSITE" id="PS00092">
    <property type="entry name" value="N6_MTASE"/>
    <property type="match status" value="1"/>
</dbReference>
<dbReference type="Pfam" id="PF20466">
    <property type="entry name" value="MmeI_TRD"/>
    <property type="match status" value="1"/>
</dbReference>
<dbReference type="GO" id="GO:0006304">
    <property type="term" value="P:DNA modification"/>
    <property type="evidence" value="ECO:0007669"/>
    <property type="project" value="InterPro"/>
</dbReference>
<dbReference type="InterPro" id="IPR011639">
    <property type="entry name" value="MethylTrfase_TaqI-like_dom"/>
</dbReference>
<evidence type="ECO:0000256" key="6">
    <source>
        <dbReference type="SAM" id="MobiDB-lite"/>
    </source>
</evidence>
<protein>
    <recommendedName>
        <fullName evidence="1">site-specific DNA-methyltransferase (adenine-specific)</fullName>
        <ecNumber evidence="1">2.1.1.72</ecNumber>
    </recommendedName>
</protein>
<dbReference type="InterPro" id="IPR046820">
    <property type="entry name" value="MmeI_TRD"/>
</dbReference>
<organism evidence="9 10">
    <name type="scientific">Cereibacter ovatus</name>
    <dbReference type="NCBI Taxonomy" id="439529"/>
    <lineage>
        <taxon>Bacteria</taxon>
        <taxon>Pseudomonadati</taxon>
        <taxon>Pseudomonadota</taxon>
        <taxon>Alphaproteobacteria</taxon>
        <taxon>Rhodobacterales</taxon>
        <taxon>Paracoccaceae</taxon>
        <taxon>Cereibacter</taxon>
    </lineage>
</organism>
<dbReference type="EMBL" id="OAOQ01000014">
    <property type="protein sequence ID" value="SNX73163.1"/>
    <property type="molecule type" value="Genomic_DNA"/>
</dbReference>
<reference evidence="10" key="1">
    <citation type="submission" date="2017-08" db="EMBL/GenBank/DDBJ databases">
        <authorList>
            <person name="Varghese N."/>
            <person name="Submissions S."/>
        </authorList>
    </citation>
    <scope>NUCLEOTIDE SEQUENCE [LARGE SCALE GENOMIC DNA]</scope>
    <source>
        <strain evidence="10">JA234</strain>
    </source>
</reference>
<dbReference type="InterPro" id="IPR029063">
    <property type="entry name" value="SAM-dependent_MTases_sf"/>
</dbReference>
<keyword evidence="10" id="KW-1185">Reference proteome</keyword>
<evidence type="ECO:0000256" key="3">
    <source>
        <dbReference type="ARBA" id="ARBA00022679"/>
    </source>
</evidence>
<name>A0A285D1V3_9RHOB</name>
<feature type="domain" description="Type II methyltransferase M.TaqI-like" evidence="7">
    <location>
        <begin position="197"/>
        <end position="448"/>
    </location>
</feature>
<evidence type="ECO:0000256" key="4">
    <source>
        <dbReference type="ARBA" id="ARBA00022691"/>
    </source>
</evidence>
<keyword evidence="2 9" id="KW-0489">Methyltransferase</keyword>
<dbReference type="RefSeq" id="WP_141400071.1">
    <property type="nucleotide sequence ID" value="NZ_OAOQ01000014.1"/>
</dbReference>
<feature type="compositionally biased region" description="Acidic residues" evidence="6">
    <location>
        <begin position="858"/>
        <end position="872"/>
    </location>
</feature>
<dbReference type="EC" id="2.1.1.72" evidence="1"/>
<accession>A0A285D1V3</accession>
<gene>
    <name evidence="9" type="ORF">SAMN05878503_11465</name>
</gene>
<dbReference type="InterPro" id="IPR002052">
    <property type="entry name" value="DNA_methylase_N6_adenine_CS"/>
</dbReference>
<dbReference type="GO" id="GO:0009007">
    <property type="term" value="F:site-specific DNA-methyltransferase (adenine-specific) activity"/>
    <property type="evidence" value="ECO:0007669"/>
    <property type="project" value="UniProtKB-EC"/>
</dbReference>
<evidence type="ECO:0000313" key="10">
    <source>
        <dbReference type="Proteomes" id="UP000219467"/>
    </source>
</evidence>
<dbReference type="OrthoDB" id="9806213at2"/>
<keyword evidence="4" id="KW-0949">S-adenosyl-L-methionine</keyword>
<dbReference type="Proteomes" id="UP000219467">
    <property type="component" value="Unassembled WGS sequence"/>
</dbReference>
<dbReference type="SUPFAM" id="SSF53335">
    <property type="entry name" value="S-adenosyl-L-methionine-dependent methyltransferases"/>
    <property type="match status" value="1"/>
</dbReference>
<dbReference type="InterPro" id="IPR050953">
    <property type="entry name" value="N4_N6_ade-DNA_methylase"/>
</dbReference>
<evidence type="ECO:0000256" key="2">
    <source>
        <dbReference type="ARBA" id="ARBA00022603"/>
    </source>
</evidence>
<feature type="region of interest" description="Disordered" evidence="6">
    <location>
        <begin position="849"/>
        <end position="872"/>
    </location>
</feature>
<dbReference type="Pfam" id="PF07669">
    <property type="entry name" value="Eco57I"/>
    <property type="match status" value="1"/>
</dbReference>
<evidence type="ECO:0000259" key="8">
    <source>
        <dbReference type="Pfam" id="PF20466"/>
    </source>
</evidence>
<dbReference type="Gene3D" id="3.40.50.150">
    <property type="entry name" value="Vaccinia Virus protein VP39"/>
    <property type="match status" value="2"/>
</dbReference>
<dbReference type="PANTHER" id="PTHR33841">
    <property type="entry name" value="DNA METHYLTRANSFERASE YEEA-RELATED"/>
    <property type="match status" value="1"/>
</dbReference>
<sequence length="872" mass="96209">MGFTVEVAESRVLAIKAGKNNRTPVFVALDELLKRKGKDRIKDLKENVGRSLTAAQAKPVEAAATVEDLAAAFDGIVDERGSPRHVIASPGTPILQPTDERRRTGSHYTPRSLTQPIVAHALEPAFERLGPDATPEQILDLKVCDPAMGSGAFLVEACRAIATRLVKAWADWPEKRPVIPPDEDEDLHARRLVAQRCLYGVDRNARAVDLAKLSLWLATLAKDHEFTFLDHALKCGDSLVGLTPEQIAAANWDSSKPGLPLLRPLVAERVAEADRARAEIRSAPDDTMRAIQEQRHKHVETRLSPVRLLGDAVIAAFFSADKAKAREKARADAESWFSGRPARWDLLEASGNALRAGVQGIPPFHWVIEFPEVFKRENGGFDAIVGNPPFLGGRKISSEYGANYAAWLSEASPGSHGNADLVAHFFRHAFKLLRAGGALGLIATKTIGQGETRLSGLTIILEGQARISHAVRRLRWPGDAMVIVAVVHIVKTERLSSKPLLDGKAVSRISAYLVEGDLDASPHRLVANAGLAFQGSIPLGKGFIFDDSAHEKGLGPSTPMLEKVVLANRYSESRIFPYLGGDDINNHPAQAASRFIFDLENMPLSDARARFPELVEIAEEYVKPERVKQKREDLRNRWWQFAYRKNKLYDKIRSQTSVLVCSQATKFISFSRVTSAQIFDQKAIVVAAPPGPMDCVLNTRAHWLWVETFASTLGETLNYSTGACFETFPFPVKSGHIEELATKGEAFLSQRLSLMSGSGEGLTKTYNRFHDRFEKAPDIARLRERHADMDDAVLRAYGWDDLADCAQPEFVEQDADEGKQAKTRLDWPSEFKDEVLARLLALNAERAEAERAAGLTASEEDDENPDDDGEDE</sequence>
<dbReference type="AlphaFoldDB" id="A0A285D1V3"/>
<evidence type="ECO:0000256" key="1">
    <source>
        <dbReference type="ARBA" id="ARBA00011900"/>
    </source>
</evidence>
<feature type="domain" description="MmeI-like target recognition" evidence="8">
    <location>
        <begin position="567"/>
        <end position="731"/>
    </location>
</feature>
<keyword evidence="3" id="KW-0808">Transferase</keyword>
<proteinExistence type="predicted"/>
<evidence type="ECO:0000256" key="5">
    <source>
        <dbReference type="ARBA" id="ARBA00047942"/>
    </source>
</evidence>
<dbReference type="PRINTS" id="PR00507">
    <property type="entry name" value="N12N6MTFRASE"/>
</dbReference>
<comment type="catalytic activity">
    <reaction evidence="5">
        <text>a 2'-deoxyadenosine in DNA + S-adenosyl-L-methionine = an N(6)-methyl-2'-deoxyadenosine in DNA + S-adenosyl-L-homocysteine + H(+)</text>
        <dbReference type="Rhea" id="RHEA:15197"/>
        <dbReference type="Rhea" id="RHEA-COMP:12418"/>
        <dbReference type="Rhea" id="RHEA-COMP:12419"/>
        <dbReference type="ChEBI" id="CHEBI:15378"/>
        <dbReference type="ChEBI" id="CHEBI:57856"/>
        <dbReference type="ChEBI" id="CHEBI:59789"/>
        <dbReference type="ChEBI" id="CHEBI:90615"/>
        <dbReference type="ChEBI" id="CHEBI:90616"/>
        <dbReference type="EC" id="2.1.1.72"/>
    </reaction>
</comment>